<reference evidence="1" key="1">
    <citation type="journal article" date="2018" name="Genome Biol. Evol.">
        <title>Genomics and development of Lentinus tigrinus, a white-rot wood-decaying mushroom with dimorphic fruiting bodies.</title>
        <authorList>
            <person name="Wu B."/>
            <person name="Xu Z."/>
            <person name="Knudson A."/>
            <person name="Carlson A."/>
            <person name="Chen N."/>
            <person name="Kovaka S."/>
            <person name="LaButti K."/>
            <person name="Lipzen A."/>
            <person name="Pennachio C."/>
            <person name="Riley R."/>
            <person name="Schakwitz W."/>
            <person name="Umezawa K."/>
            <person name="Ohm R.A."/>
            <person name="Grigoriev I.V."/>
            <person name="Nagy L.G."/>
            <person name="Gibbons J."/>
            <person name="Hibbett D."/>
        </authorList>
    </citation>
    <scope>NUCLEOTIDE SEQUENCE [LARGE SCALE GENOMIC DNA]</scope>
    <source>
        <strain evidence="1">ALCF2SS1-6</strain>
    </source>
</reference>
<dbReference type="Gene3D" id="3.20.20.210">
    <property type="match status" value="1"/>
</dbReference>
<sequence>MTYSPDVHAFQQVDVYVCESEVQRTKPFVIPQFETSKALAVPGDFDKVADLYARSQYGGIQIDDPIPSAASTRRFKAAETAGAHRLTLLASYIRVHNKIVHNLSADPTLALHLCRGNFQGQRFGAAAANASPVEQGRCPWDDEVRGAASSSTYKMPRTSARRESLNADSARLSTIYGWICISRKCGFATHNSRERIGEKIK</sequence>
<evidence type="ECO:0000313" key="1">
    <source>
        <dbReference type="EMBL" id="RPD54118.1"/>
    </source>
</evidence>
<dbReference type="STRING" id="1328759.A0A5C2RR33"/>
<dbReference type="AlphaFoldDB" id="A0A5C2RR33"/>
<evidence type="ECO:0000313" key="2">
    <source>
        <dbReference type="Proteomes" id="UP000313359"/>
    </source>
</evidence>
<keyword evidence="2" id="KW-1185">Reference proteome</keyword>
<dbReference type="Proteomes" id="UP000313359">
    <property type="component" value="Unassembled WGS sequence"/>
</dbReference>
<accession>A0A5C2RR33</accession>
<dbReference type="InterPro" id="IPR038071">
    <property type="entry name" value="UROD/MetE-like_sf"/>
</dbReference>
<name>A0A5C2RR33_9APHY</name>
<dbReference type="SUPFAM" id="SSF51726">
    <property type="entry name" value="UROD/MetE-like"/>
    <property type="match status" value="1"/>
</dbReference>
<proteinExistence type="predicted"/>
<gene>
    <name evidence="1" type="ORF">L227DRAFT_616447</name>
</gene>
<dbReference type="EMBL" id="ML122310">
    <property type="protein sequence ID" value="RPD54118.1"/>
    <property type="molecule type" value="Genomic_DNA"/>
</dbReference>
<protein>
    <submittedName>
        <fullName evidence="1">Uncharacterized protein</fullName>
    </submittedName>
</protein>
<organism evidence="1 2">
    <name type="scientific">Lentinus tigrinus ALCF2SS1-6</name>
    <dbReference type="NCBI Taxonomy" id="1328759"/>
    <lineage>
        <taxon>Eukaryota</taxon>
        <taxon>Fungi</taxon>
        <taxon>Dikarya</taxon>
        <taxon>Basidiomycota</taxon>
        <taxon>Agaricomycotina</taxon>
        <taxon>Agaricomycetes</taxon>
        <taxon>Polyporales</taxon>
        <taxon>Polyporaceae</taxon>
        <taxon>Lentinus</taxon>
    </lineage>
</organism>